<keyword evidence="4 11" id="KW-1003">Cell membrane</keyword>
<dbReference type="PRINTS" id="PR00164">
    <property type="entry name" value="ABC2TRNSPORT"/>
</dbReference>
<evidence type="ECO:0000256" key="11">
    <source>
        <dbReference type="RuleBase" id="RU361157"/>
    </source>
</evidence>
<accession>A0A399J036</accession>
<evidence type="ECO:0000256" key="8">
    <source>
        <dbReference type="ARBA" id="ARBA00022989"/>
    </source>
</evidence>
<evidence type="ECO:0000256" key="3">
    <source>
        <dbReference type="ARBA" id="ARBA00022448"/>
    </source>
</evidence>
<dbReference type="PROSITE" id="PS51012">
    <property type="entry name" value="ABC_TM2"/>
    <property type="match status" value="1"/>
</dbReference>
<gene>
    <name evidence="13" type="ORF">DL237_11500</name>
</gene>
<keyword evidence="10 11" id="KW-0472">Membrane</keyword>
<evidence type="ECO:0000259" key="12">
    <source>
        <dbReference type="PROSITE" id="PS51012"/>
    </source>
</evidence>
<organism evidence="13 14">
    <name type="scientific">Pseudooceanicola sediminis</name>
    <dbReference type="NCBI Taxonomy" id="2211117"/>
    <lineage>
        <taxon>Bacteria</taxon>
        <taxon>Pseudomonadati</taxon>
        <taxon>Pseudomonadota</taxon>
        <taxon>Alphaproteobacteria</taxon>
        <taxon>Rhodobacterales</taxon>
        <taxon>Paracoccaceae</taxon>
        <taxon>Pseudooceanicola</taxon>
    </lineage>
</organism>
<dbReference type="PANTHER" id="PTHR30413:SF10">
    <property type="entry name" value="CAPSULE POLYSACCHARIDE EXPORT INNER-MEMBRANE PROTEIN CTRC"/>
    <property type="match status" value="1"/>
</dbReference>
<keyword evidence="7" id="KW-0972">Capsule biogenesis/degradation</keyword>
<reference evidence="13 14" key="1">
    <citation type="submission" date="2018-08" db="EMBL/GenBank/DDBJ databases">
        <title>Pseudooceanicola sediminis CY03 in the family Rhodobacteracea.</title>
        <authorList>
            <person name="Zhang Y.-J."/>
        </authorList>
    </citation>
    <scope>NUCLEOTIDE SEQUENCE [LARGE SCALE GENOMIC DNA]</scope>
    <source>
        <strain evidence="13 14">CY03</strain>
    </source>
</reference>
<dbReference type="InterPro" id="IPR047817">
    <property type="entry name" value="ABC2_TM_bact-type"/>
</dbReference>
<feature type="transmembrane region" description="Helical" evidence="11">
    <location>
        <begin position="41"/>
        <end position="63"/>
    </location>
</feature>
<dbReference type="Pfam" id="PF01061">
    <property type="entry name" value="ABC2_membrane"/>
    <property type="match status" value="1"/>
</dbReference>
<dbReference type="GO" id="GO:0140359">
    <property type="term" value="F:ABC-type transporter activity"/>
    <property type="evidence" value="ECO:0007669"/>
    <property type="project" value="InterPro"/>
</dbReference>
<keyword evidence="14" id="KW-1185">Reference proteome</keyword>
<feature type="transmembrane region" description="Helical" evidence="11">
    <location>
        <begin position="154"/>
        <end position="178"/>
    </location>
</feature>
<evidence type="ECO:0000256" key="9">
    <source>
        <dbReference type="ARBA" id="ARBA00023047"/>
    </source>
</evidence>
<evidence type="ECO:0000256" key="10">
    <source>
        <dbReference type="ARBA" id="ARBA00023136"/>
    </source>
</evidence>
<dbReference type="GO" id="GO:0015920">
    <property type="term" value="P:lipopolysaccharide transport"/>
    <property type="evidence" value="ECO:0007669"/>
    <property type="project" value="TreeGrafter"/>
</dbReference>
<name>A0A399J036_9RHOB</name>
<dbReference type="EMBL" id="QWJJ01000009">
    <property type="protein sequence ID" value="RII38610.1"/>
    <property type="molecule type" value="Genomic_DNA"/>
</dbReference>
<proteinExistence type="inferred from homology"/>
<dbReference type="Proteomes" id="UP000265848">
    <property type="component" value="Unassembled WGS sequence"/>
</dbReference>
<evidence type="ECO:0000256" key="5">
    <source>
        <dbReference type="ARBA" id="ARBA00022597"/>
    </source>
</evidence>
<dbReference type="PANTHER" id="PTHR30413">
    <property type="entry name" value="INNER MEMBRANE TRANSPORT PERMEASE"/>
    <property type="match status" value="1"/>
</dbReference>
<evidence type="ECO:0000256" key="1">
    <source>
        <dbReference type="ARBA" id="ARBA00004651"/>
    </source>
</evidence>
<feature type="transmembrane region" description="Helical" evidence="11">
    <location>
        <begin position="184"/>
        <end position="202"/>
    </location>
</feature>
<comment type="similarity">
    <text evidence="2 11">Belongs to the ABC-2 integral membrane protein family.</text>
</comment>
<dbReference type="InterPro" id="IPR013525">
    <property type="entry name" value="ABC2_TM"/>
</dbReference>
<feature type="transmembrane region" description="Helical" evidence="11">
    <location>
        <begin position="75"/>
        <end position="96"/>
    </location>
</feature>
<keyword evidence="3 11" id="KW-0813">Transport</keyword>
<dbReference type="OrthoDB" id="8479094at2"/>
<keyword evidence="8 11" id="KW-1133">Transmembrane helix</keyword>
<feature type="transmembrane region" description="Helical" evidence="11">
    <location>
        <begin position="116"/>
        <end position="142"/>
    </location>
</feature>
<dbReference type="InterPro" id="IPR000412">
    <property type="entry name" value="ABC_2_transport"/>
</dbReference>
<evidence type="ECO:0000256" key="2">
    <source>
        <dbReference type="ARBA" id="ARBA00007783"/>
    </source>
</evidence>
<comment type="caution">
    <text evidence="13">The sequence shown here is derived from an EMBL/GenBank/DDBJ whole genome shotgun (WGS) entry which is preliminary data.</text>
</comment>
<evidence type="ECO:0000313" key="14">
    <source>
        <dbReference type="Proteomes" id="UP000265848"/>
    </source>
</evidence>
<dbReference type="GO" id="GO:0043190">
    <property type="term" value="C:ATP-binding cassette (ABC) transporter complex"/>
    <property type="evidence" value="ECO:0007669"/>
    <property type="project" value="InterPro"/>
</dbReference>
<evidence type="ECO:0000256" key="6">
    <source>
        <dbReference type="ARBA" id="ARBA00022692"/>
    </source>
</evidence>
<keyword evidence="5" id="KW-0762">Sugar transport</keyword>
<protein>
    <recommendedName>
        <fullName evidence="11">Transport permease protein</fullName>
    </recommendedName>
</protein>
<evidence type="ECO:0000256" key="4">
    <source>
        <dbReference type="ARBA" id="ARBA00022475"/>
    </source>
</evidence>
<feature type="domain" description="ABC transmembrane type-2" evidence="12">
    <location>
        <begin position="40"/>
        <end position="261"/>
    </location>
</feature>
<evidence type="ECO:0000313" key="13">
    <source>
        <dbReference type="EMBL" id="RII38610.1"/>
    </source>
</evidence>
<sequence length="268" mass="29588">MQAIVPPRTGPARARRFGSLRTIAALMLREMATSYGRSPGGYLWAVLEPVAGIALLSAVFSMGFRAPSLGVNFPLFYATGMLPFMMFSHLAAKIAQSIDFSRPLMAYPAVTWLDAVLARFLLNLVTQLMVGQLILAGILVLFRTRAILDFGDILAAYGLAALLGLGVGTLNCLLTGLFPLWVHAWSILMRPMFLISTIFFTFESVPQPWRDMLWYNPLVHVIGLMRRGFYGGYDAAFASPAYVAGLAMALLAAGMFFLRRFHRVILNR</sequence>
<feature type="transmembrane region" description="Helical" evidence="11">
    <location>
        <begin position="239"/>
        <end position="258"/>
    </location>
</feature>
<evidence type="ECO:0000256" key="7">
    <source>
        <dbReference type="ARBA" id="ARBA00022903"/>
    </source>
</evidence>
<dbReference type="GO" id="GO:0015774">
    <property type="term" value="P:polysaccharide transport"/>
    <property type="evidence" value="ECO:0007669"/>
    <property type="project" value="UniProtKB-KW"/>
</dbReference>
<comment type="subcellular location">
    <subcellularLocation>
        <location evidence="11">Cell inner membrane</location>
        <topology evidence="11">Multi-pass membrane protein</topology>
    </subcellularLocation>
    <subcellularLocation>
        <location evidence="1">Cell membrane</location>
        <topology evidence="1">Multi-pass membrane protein</topology>
    </subcellularLocation>
</comment>
<dbReference type="AlphaFoldDB" id="A0A399J036"/>
<keyword evidence="6 11" id="KW-0812">Transmembrane</keyword>
<keyword evidence="9" id="KW-0625">Polysaccharide transport</keyword>